<dbReference type="Pfam" id="PF02548">
    <property type="entry name" value="Pantoate_transf"/>
    <property type="match status" value="1"/>
</dbReference>
<dbReference type="FunFam" id="3.20.20.60:FF:000003">
    <property type="entry name" value="3-methyl-2-oxobutanoate hydroxymethyltransferase"/>
    <property type="match status" value="1"/>
</dbReference>
<evidence type="ECO:0000256" key="10">
    <source>
        <dbReference type="PIRSR" id="PIRSR000388-3"/>
    </source>
</evidence>
<evidence type="ECO:0000256" key="5">
    <source>
        <dbReference type="ARBA" id="ARBA00022679"/>
    </source>
</evidence>
<comment type="function">
    <text evidence="6 7">Catalyzes the reversible reaction in which hydroxymethyl group from 5,10-methylenetetrahydrofolate is transferred onto alpha-ketoisovalerate to form ketopantoate.</text>
</comment>
<feature type="binding site" evidence="7 9">
    <location>
        <begin position="43"/>
        <end position="44"/>
    </location>
    <ligand>
        <name>3-methyl-2-oxobutanoate</name>
        <dbReference type="ChEBI" id="CHEBI:11851"/>
    </ligand>
</feature>
<feature type="binding site" evidence="7 10">
    <location>
        <position position="114"/>
    </location>
    <ligand>
        <name>Mg(2+)</name>
        <dbReference type="ChEBI" id="CHEBI:18420"/>
    </ligand>
</feature>
<comment type="catalytic activity">
    <reaction evidence="7">
        <text>(6R)-5,10-methylene-5,6,7,8-tetrahydrofolate + 3-methyl-2-oxobutanoate + H2O = 2-dehydropantoate + (6S)-5,6,7,8-tetrahydrofolate</text>
        <dbReference type="Rhea" id="RHEA:11824"/>
        <dbReference type="ChEBI" id="CHEBI:11561"/>
        <dbReference type="ChEBI" id="CHEBI:11851"/>
        <dbReference type="ChEBI" id="CHEBI:15377"/>
        <dbReference type="ChEBI" id="CHEBI:15636"/>
        <dbReference type="ChEBI" id="CHEBI:57453"/>
        <dbReference type="EC" id="2.1.2.11"/>
    </reaction>
</comment>
<dbReference type="InterPro" id="IPR003700">
    <property type="entry name" value="Pantoate_hydroxy_MeTrfase"/>
</dbReference>
<evidence type="ECO:0000256" key="4">
    <source>
        <dbReference type="ARBA" id="ARBA00022655"/>
    </source>
</evidence>
<evidence type="ECO:0000313" key="11">
    <source>
        <dbReference type="EMBL" id="OZS79408.1"/>
    </source>
</evidence>
<keyword evidence="12" id="KW-1185">Reference proteome</keyword>
<keyword evidence="5 7" id="KW-0808">Transferase</keyword>
<dbReference type="HAMAP" id="MF_00156">
    <property type="entry name" value="PanB"/>
    <property type="match status" value="1"/>
</dbReference>
<feature type="active site" description="Proton acceptor" evidence="7 8">
    <location>
        <position position="181"/>
    </location>
</feature>
<comment type="subcellular location">
    <subcellularLocation>
        <location evidence="7">Cytoplasm</location>
    </subcellularLocation>
</comment>
<gene>
    <name evidence="7 11" type="primary">panB</name>
    <name evidence="11" type="ORF">CF394_03015</name>
</gene>
<organism evidence="11 12">
    <name type="scientific">Tetzosporium hominis</name>
    <dbReference type="NCBI Taxonomy" id="2020506"/>
    <lineage>
        <taxon>Bacteria</taxon>
        <taxon>Bacillati</taxon>
        <taxon>Bacillota</taxon>
        <taxon>Bacilli</taxon>
        <taxon>Bacillales</taxon>
        <taxon>Caryophanaceae</taxon>
        <taxon>Tetzosporium</taxon>
    </lineage>
</organism>
<evidence type="ECO:0000313" key="12">
    <source>
        <dbReference type="Proteomes" id="UP000217065"/>
    </source>
</evidence>
<feature type="binding site" evidence="7 9">
    <location>
        <position position="82"/>
    </location>
    <ligand>
        <name>3-methyl-2-oxobutanoate</name>
        <dbReference type="ChEBI" id="CHEBI:11851"/>
    </ligand>
</feature>
<dbReference type="GO" id="GO:0005737">
    <property type="term" value="C:cytoplasm"/>
    <property type="evidence" value="ECO:0007669"/>
    <property type="project" value="UniProtKB-SubCell"/>
</dbReference>
<keyword evidence="7 10" id="KW-0479">Metal-binding</keyword>
<dbReference type="PANTHER" id="PTHR20881:SF0">
    <property type="entry name" value="3-METHYL-2-OXOBUTANOATE HYDROXYMETHYLTRANSFERASE"/>
    <property type="match status" value="1"/>
</dbReference>
<proteinExistence type="inferred from homology"/>
<dbReference type="GO" id="GO:0008168">
    <property type="term" value="F:methyltransferase activity"/>
    <property type="evidence" value="ECO:0007669"/>
    <property type="project" value="UniProtKB-KW"/>
</dbReference>
<comment type="similarity">
    <text evidence="2 7">Belongs to the PanB family.</text>
</comment>
<reference evidence="11 12" key="1">
    <citation type="submission" date="2017-07" db="EMBL/GenBank/DDBJ databases">
        <title>Tetzosporium hominis gen.nov. sp.nov.</title>
        <authorList>
            <person name="Tetz G."/>
            <person name="Tetz V."/>
        </authorList>
    </citation>
    <scope>NUCLEOTIDE SEQUENCE [LARGE SCALE GENOMIC DNA]</scope>
    <source>
        <strain evidence="11 12">VT-49</strain>
    </source>
</reference>
<evidence type="ECO:0000256" key="3">
    <source>
        <dbReference type="ARBA" id="ARBA00011424"/>
    </source>
</evidence>
<dbReference type="InterPro" id="IPR040442">
    <property type="entry name" value="Pyrv_kinase-like_dom_sf"/>
</dbReference>
<dbReference type="InterPro" id="IPR015813">
    <property type="entry name" value="Pyrv/PenolPyrv_kinase-like_dom"/>
</dbReference>
<evidence type="ECO:0000256" key="8">
    <source>
        <dbReference type="PIRSR" id="PIRSR000388-1"/>
    </source>
</evidence>
<keyword evidence="7 10" id="KW-0460">Magnesium</keyword>
<evidence type="ECO:0000256" key="7">
    <source>
        <dbReference type="HAMAP-Rule" id="MF_00156"/>
    </source>
</evidence>
<keyword evidence="4 7" id="KW-0566">Pantothenate biosynthesis</keyword>
<dbReference type="PIRSF" id="PIRSF000388">
    <property type="entry name" value="Pantoate_hydroxy_MeTrfase"/>
    <property type="match status" value="1"/>
</dbReference>
<dbReference type="AlphaFoldDB" id="A0A264W734"/>
<name>A0A264W734_9BACL</name>
<dbReference type="Gene3D" id="3.20.20.60">
    <property type="entry name" value="Phosphoenolpyruvate-binding domains"/>
    <property type="match status" value="1"/>
</dbReference>
<feature type="binding site" evidence="7 10">
    <location>
        <position position="82"/>
    </location>
    <ligand>
        <name>Mg(2+)</name>
        <dbReference type="ChEBI" id="CHEBI:18420"/>
    </ligand>
</feature>
<comment type="pathway">
    <text evidence="1 7">Cofactor biosynthesis; (R)-pantothenate biosynthesis; (R)-pantoate from 3-methyl-2-oxobutanoate: step 1/2.</text>
</comment>
<dbReference type="GO" id="GO:0000287">
    <property type="term" value="F:magnesium ion binding"/>
    <property type="evidence" value="ECO:0007669"/>
    <property type="project" value="TreeGrafter"/>
</dbReference>
<dbReference type="NCBIfam" id="TIGR00222">
    <property type="entry name" value="panB"/>
    <property type="match status" value="1"/>
</dbReference>
<dbReference type="Proteomes" id="UP000217065">
    <property type="component" value="Unassembled WGS sequence"/>
</dbReference>
<comment type="subunit">
    <text evidence="3 7">Homodecamer; pentamer of dimers.</text>
</comment>
<dbReference type="PANTHER" id="PTHR20881">
    <property type="entry name" value="3-METHYL-2-OXOBUTANOATE HYDROXYMETHYLTRANSFERASE"/>
    <property type="match status" value="1"/>
</dbReference>
<dbReference type="EMBL" id="NOKQ01000134">
    <property type="protein sequence ID" value="OZS79408.1"/>
    <property type="molecule type" value="Genomic_DNA"/>
</dbReference>
<keyword evidence="11" id="KW-0489">Methyltransferase</keyword>
<dbReference type="OrthoDB" id="9781789at2"/>
<dbReference type="GO" id="GO:0003864">
    <property type="term" value="F:3-methyl-2-oxobutanoate hydroxymethyltransferase activity"/>
    <property type="evidence" value="ECO:0007669"/>
    <property type="project" value="UniProtKB-UniRule"/>
</dbReference>
<keyword evidence="7" id="KW-0963">Cytoplasm</keyword>
<dbReference type="UniPathway" id="UPA00028">
    <property type="reaction ID" value="UER00003"/>
</dbReference>
<dbReference type="GO" id="GO:0015940">
    <property type="term" value="P:pantothenate biosynthetic process"/>
    <property type="evidence" value="ECO:0007669"/>
    <property type="project" value="UniProtKB-UniRule"/>
</dbReference>
<dbReference type="RefSeq" id="WP_094941789.1">
    <property type="nucleotide sequence ID" value="NZ_NOKQ01000134.1"/>
</dbReference>
<comment type="cofactor">
    <cofactor evidence="7 10">
        <name>Mg(2+)</name>
        <dbReference type="ChEBI" id="CHEBI:18420"/>
    </cofactor>
    <text evidence="7 10">Binds 1 Mg(2+) ion per subunit.</text>
</comment>
<evidence type="ECO:0000256" key="9">
    <source>
        <dbReference type="PIRSR" id="PIRSR000388-2"/>
    </source>
</evidence>
<feature type="binding site" evidence="7 10">
    <location>
        <position position="43"/>
    </location>
    <ligand>
        <name>Mg(2+)</name>
        <dbReference type="ChEBI" id="CHEBI:18420"/>
    </ligand>
</feature>
<evidence type="ECO:0000256" key="6">
    <source>
        <dbReference type="ARBA" id="ARBA00056497"/>
    </source>
</evidence>
<evidence type="ECO:0000256" key="2">
    <source>
        <dbReference type="ARBA" id="ARBA00008676"/>
    </source>
</evidence>
<dbReference type="NCBIfam" id="NF001452">
    <property type="entry name" value="PRK00311.1"/>
    <property type="match status" value="1"/>
</dbReference>
<dbReference type="CDD" id="cd06557">
    <property type="entry name" value="KPHMT-like"/>
    <property type="match status" value="1"/>
</dbReference>
<feature type="binding site" evidence="7 9">
    <location>
        <position position="112"/>
    </location>
    <ligand>
        <name>3-methyl-2-oxobutanoate</name>
        <dbReference type="ChEBI" id="CHEBI:11851"/>
    </ligand>
</feature>
<accession>A0A264W734</accession>
<dbReference type="SUPFAM" id="SSF51621">
    <property type="entry name" value="Phosphoenolpyruvate/pyruvate domain"/>
    <property type="match status" value="1"/>
</dbReference>
<dbReference type="EC" id="2.1.2.11" evidence="7"/>
<dbReference type="GO" id="GO:0032259">
    <property type="term" value="P:methylation"/>
    <property type="evidence" value="ECO:0007669"/>
    <property type="project" value="UniProtKB-KW"/>
</dbReference>
<sequence>MKSTTGFQTMKKHGEKIVMVTAYDYPSAKLAQQAEVDVILVGDSLGMVVLGYDSTVPVTVADMIHHGKAARRGAPNTFLIVDMPFGVCHLSTDKALSYAIDIMQQTGAQAVKIEGAGDMLPLIEKLTAAGIPVVAHLGLTPQTAGVLGGFKVQGKSAQQAKQIIEDAKKTEAAGAFMLVLECIPHQLTEQISKALRIPTIGIGAGAESDGQVLVFHDLLGYGVHHMPKFVKSYASVYPLMEQALGQYVQEVKDKQFPEEKHQFEMKTEEKIALYGGTT</sequence>
<evidence type="ECO:0000256" key="1">
    <source>
        <dbReference type="ARBA" id="ARBA00005033"/>
    </source>
</evidence>
<protein>
    <recommendedName>
        <fullName evidence="7">3-methyl-2-oxobutanoate hydroxymethyltransferase</fullName>
        <ecNumber evidence="7">2.1.2.11</ecNumber>
    </recommendedName>
    <alternativeName>
        <fullName evidence="7">Ketopantoate hydroxymethyltransferase</fullName>
        <shortName evidence="7">KPHMT</shortName>
    </alternativeName>
</protein>
<comment type="caution">
    <text evidence="11">The sequence shown here is derived from an EMBL/GenBank/DDBJ whole genome shotgun (WGS) entry which is preliminary data.</text>
</comment>